<gene>
    <name evidence="1" type="ORF">WDJ50_15095</name>
</gene>
<dbReference type="RefSeq" id="WP_339097860.1">
    <property type="nucleotide sequence ID" value="NZ_CP149783.1"/>
</dbReference>
<sequence>MVEAFPTLEALPCPAPPLEDLPAEFRTGQHLACQAAERMMFYGTLKDFELRPRLPLTQAQGDQVITLVCAHLGCFGYRHEHKVAWVGTLLDRWFKVSRGGRMESTRDQEMVDVLSEAMQAKLARARD</sequence>
<protein>
    <submittedName>
        <fullName evidence="1">Uncharacterized protein</fullName>
    </submittedName>
</protein>
<dbReference type="EMBL" id="CP149783">
    <property type="protein sequence ID" value="WYF46384.1"/>
    <property type="molecule type" value="Genomic_DNA"/>
</dbReference>
<dbReference type="AlphaFoldDB" id="A0AAU6Q6Y3"/>
<accession>A0AAU6Q6Y3</accession>
<evidence type="ECO:0000313" key="1">
    <source>
        <dbReference type="EMBL" id="WYF46384.1"/>
    </source>
</evidence>
<reference evidence="1" key="1">
    <citation type="submission" date="2024-03" db="EMBL/GenBank/DDBJ databases">
        <title>Deinococcus weizhi sp. nov., isolated from human skin.</title>
        <authorList>
            <person name="Wei Z."/>
            <person name="Tian F."/>
            <person name="Yang C."/>
            <person name="Xin L.T."/>
            <person name="Wen Z.J."/>
            <person name="Lan K.C."/>
            <person name="Yu L."/>
            <person name="Zhe W."/>
            <person name="Dan F.D."/>
            <person name="Jun W."/>
            <person name="Rui Z."/>
            <person name="Yong X.J."/>
            <person name="Ting Y."/>
            <person name="Wei X."/>
            <person name="Xu Z.G."/>
            <person name="Xin Z."/>
            <person name="Dong F.G."/>
            <person name="Ni X.M."/>
            <person name="Zheng M.G."/>
            <person name="Chun Y."/>
            <person name="Qian W.X."/>
        </authorList>
    </citation>
    <scope>NUCLEOTIDE SEQUENCE</scope>
    <source>
        <strain evidence="1">VB142</strain>
    </source>
</reference>
<proteinExistence type="predicted"/>
<name>A0AAU6Q6Y3_9DEIO</name>
<organism evidence="1">
    <name type="scientific">Deinococcus sp. VB142</name>
    <dbReference type="NCBI Taxonomy" id="3112952"/>
    <lineage>
        <taxon>Bacteria</taxon>
        <taxon>Thermotogati</taxon>
        <taxon>Deinococcota</taxon>
        <taxon>Deinococci</taxon>
        <taxon>Deinococcales</taxon>
        <taxon>Deinococcaceae</taxon>
        <taxon>Deinococcus</taxon>
    </lineage>
</organism>